<comment type="caution">
    <text evidence="1">The sequence shown here is derived from an EMBL/GenBank/DDBJ whole genome shotgun (WGS) entry which is preliminary data.</text>
</comment>
<proteinExistence type="predicted"/>
<dbReference type="Gene3D" id="3.90.1640.10">
    <property type="entry name" value="inorganic pyrophosphatase (n-terminal core)"/>
    <property type="match status" value="2"/>
</dbReference>
<evidence type="ECO:0000313" key="2">
    <source>
        <dbReference type="Proteomes" id="UP000178254"/>
    </source>
</evidence>
<accession>A0A1F6PDV1</accession>
<sequence>MHIGFSGLLSNKKDFSVAITQFEIRNLDFDIFIDMALTEIEQFKNIIADSKHILIALPTQAEIDWTASALALQMFLLANHKQADIVSANFILLKNLVFLPGAEKIKPELEHLQKFIIKVDVSKTKIDTLSYDIKDGSLSIYLTPRSGTVTASDLRTAQSTYRYDLIITLGAQDLAGLGEVFANNTDLFYRVPLVNLDTHPGNERFGKINFIDLSSAGVSETLFKLLNQINEFQITADIATALLTGITATTRSFKSSHVSPLTLKNASTLVALGADREKIITNLYRTKTLSTLKLWGGALTRLKLYPDIKLACTTITRDDFARAGAKVEDLVGMAEELIGNAPEAEMTALIYEDPRDGIIQAVFHANEKHDAKQLTASMHSEGNKKQAHFSLPGLNLVEAEEKIQEHLRTLNPKI</sequence>
<dbReference type="EMBL" id="MFRE01000009">
    <property type="protein sequence ID" value="OGH94347.1"/>
    <property type="molecule type" value="Genomic_DNA"/>
</dbReference>
<dbReference type="SUPFAM" id="SSF64182">
    <property type="entry name" value="DHH phosphoesterases"/>
    <property type="match status" value="1"/>
</dbReference>
<dbReference type="STRING" id="1798709.A2538_00890"/>
<reference evidence="1 2" key="1">
    <citation type="journal article" date="2016" name="Nat. Commun.">
        <title>Thousands of microbial genomes shed light on interconnected biogeochemical processes in an aquifer system.</title>
        <authorList>
            <person name="Anantharaman K."/>
            <person name="Brown C.T."/>
            <person name="Hug L.A."/>
            <person name="Sharon I."/>
            <person name="Castelle C.J."/>
            <person name="Probst A.J."/>
            <person name="Thomas B.C."/>
            <person name="Singh A."/>
            <person name="Wilkins M.J."/>
            <person name="Karaoz U."/>
            <person name="Brodie E.L."/>
            <person name="Williams K.H."/>
            <person name="Hubbard S.S."/>
            <person name="Banfield J.F."/>
        </authorList>
    </citation>
    <scope>NUCLEOTIDE SEQUENCE [LARGE SCALE GENOMIC DNA]</scope>
</reference>
<dbReference type="InterPro" id="IPR038763">
    <property type="entry name" value="DHH_sf"/>
</dbReference>
<dbReference type="InterPro" id="IPR051319">
    <property type="entry name" value="Oligoribo/pAp-PDE_c-di-AMP_PDE"/>
</dbReference>
<dbReference type="Gene3D" id="3.10.310.30">
    <property type="match status" value="1"/>
</dbReference>
<gene>
    <name evidence="1" type="ORF">A2538_00890</name>
</gene>
<protein>
    <submittedName>
        <fullName evidence="1">Uncharacterized protein</fullName>
    </submittedName>
</protein>
<evidence type="ECO:0000313" key="1">
    <source>
        <dbReference type="EMBL" id="OGH94347.1"/>
    </source>
</evidence>
<organism evidence="1 2">
    <name type="scientific">Candidatus Magasanikbacteria bacterium RIFOXYD2_FULL_41_14</name>
    <dbReference type="NCBI Taxonomy" id="1798709"/>
    <lineage>
        <taxon>Bacteria</taxon>
        <taxon>Candidatus Magasanikiibacteriota</taxon>
    </lineage>
</organism>
<dbReference type="Proteomes" id="UP000178254">
    <property type="component" value="Unassembled WGS sequence"/>
</dbReference>
<name>A0A1F6PDV1_9BACT</name>
<dbReference type="AlphaFoldDB" id="A0A1F6PDV1"/>
<dbReference type="PANTHER" id="PTHR47618">
    <property type="entry name" value="BIFUNCTIONAL OLIGORIBONUCLEASE AND PAP PHOSPHATASE NRNA"/>
    <property type="match status" value="1"/>
</dbReference>
<dbReference type="PANTHER" id="PTHR47618:SF1">
    <property type="entry name" value="BIFUNCTIONAL OLIGORIBONUCLEASE AND PAP PHOSPHATASE NRNA"/>
    <property type="match status" value="1"/>
</dbReference>